<keyword evidence="4" id="KW-1185">Reference proteome</keyword>
<keyword evidence="2" id="KW-0732">Signal</keyword>
<name>B8IAT9_METNO</name>
<gene>
    <name evidence="3" type="ordered locus">Mnod_6347</name>
</gene>
<reference evidence="3 4" key="1">
    <citation type="submission" date="2009-01" db="EMBL/GenBank/DDBJ databases">
        <title>Complete sequence of chromosome of Methylobacterium nodulans ORS 2060.</title>
        <authorList>
            <consortium name="US DOE Joint Genome Institute"/>
            <person name="Lucas S."/>
            <person name="Copeland A."/>
            <person name="Lapidus A."/>
            <person name="Glavina del Rio T."/>
            <person name="Dalin E."/>
            <person name="Tice H."/>
            <person name="Bruce D."/>
            <person name="Goodwin L."/>
            <person name="Pitluck S."/>
            <person name="Sims D."/>
            <person name="Brettin T."/>
            <person name="Detter J.C."/>
            <person name="Han C."/>
            <person name="Larimer F."/>
            <person name="Land M."/>
            <person name="Hauser L."/>
            <person name="Kyrpides N."/>
            <person name="Ivanova N."/>
            <person name="Marx C.J."/>
            <person name="Richardson P."/>
        </authorList>
    </citation>
    <scope>NUCLEOTIDE SEQUENCE [LARGE SCALE GENOMIC DNA]</scope>
    <source>
        <strain evidence="4">LMG 21967 / CNCM I-2342 / ORS 2060</strain>
    </source>
</reference>
<proteinExistence type="predicted"/>
<feature type="chain" id="PRO_5002871694" evidence="2">
    <location>
        <begin position="29"/>
        <end position="88"/>
    </location>
</feature>
<dbReference type="RefSeq" id="WP_015932713.1">
    <property type="nucleotide sequence ID" value="NC_011894.1"/>
</dbReference>
<evidence type="ECO:0000256" key="1">
    <source>
        <dbReference type="SAM" id="MobiDB-lite"/>
    </source>
</evidence>
<evidence type="ECO:0000313" key="3">
    <source>
        <dbReference type="EMBL" id="ACL61134.1"/>
    </source>
</evidence>
<accession>B8IAT9</accession>
<organism evidence="3 4">
    <name type="scientific">Methylobacterium nodulans (strain LMG 21967 / CNCM I-2342 / ORS 2060)</name>
    <dbReference type="NCBI Taxonomy" id="460265"/>
    <lineage>
        <taxon>Bacteria</taxon>
        <taxon>Pseudomonadati</taxon>
        <taxon>Pseudomonadota</taxon>
        <taxon>Alphaproteobacteria</taxon>
        <taxon>Hyphomicrobiales</taxon>
        <taxon>Methylobacteriaceae</taxon>
        <taxon>Methylobacterium</taxon>
    </lineage>
</organism>
<dbReference type="InterPro" id="IPR006311">
    <property type="entry name" value="TAT_signal"/>
</dbReference>
<feature type="region of interest" description="Disordered" evidence="1">
    <location>
        <begin position="35"/>
        <end position="62"/>
    </location>
</feature>
<dbReference type="PROSITE" id="PS51318">
    <property type="entry name" value="TAT"/>
    <property type="match status" value="1"/>
</dbReference>
<dbReference type="HOGENOM" id="CLU_190662_0_0_5"/>
<dbReference type="EMBL" id="CP001349">
    <property type="protein sequence ID" value="ACL61134.1"/>
    <property type="molecule type" value="Genomic_DNA"/>
</dbReference>
<dbReference type="OrthoDB" id="8021190at2"/>
<evidence type="ECO:0000313" key="4">
    <source>
        <dbReference type="Proteomes" id="UP000008207"/>
    </source>
</evidence>
<protein>
    <submittedName>
        <fullName evidence="3">Uncharacterized protein</fullName>
    </submittedName>
</protein>
<feature type="signal peptide" evidence="2">
    <location>
        <begin position="1"/>
        <end position="28"/>
    </location>
</feature>
<dbReference type="Proteomes" id="UP000008207">
    <property type="component" value="Chromosome"/>
</dbReference>
<dbReference type="AlphaFoldDB" id="B8IAT9"/>
<evidence type="ECO:0000256" key="2">
    <source>
        <dbReference type="SAM" id="SignalP"/>
    </source>
</evidence>
<dbReference type="KEGG" id="mno:Mnod_6347"/>
<dbReference type="eggNOG" id="ENOG502ZCSX">
    <property type="taxonomic scope" value="Bacteria"/>
</dbReference>
<sequence length="88" mass="9115">MRALFGARLTLLAALTAGAGLAAAPGFAAPAVDKAPAKAQSRSPAVRDVTATATMPEEGTDDANCTTARKRLFVEGEGWIVRRVTTCR</sequence>